<evidence type="ECO:0000256" key="1">
    <source>
        <dbReference type="ARBA" id="ARBA00004167"/>
    </source>
</evidence>
<feature type="compositionally biased region" description="Basic and acidic residues" evidence="7">
    <location>
        <begin position="150"/>
        <end position="165"/>
    </location>
</feature>
<keyword evidence="6 8" id="KW-0472">Membrane</keyword>
<evidence type="ECO:0000256" key="8">
    <source>
        <dbReference type="SAM" id="Phobius"/>
    </source>
</evidence>
<keyword evidence="3 8" id="KW-0812">Transmembrane</keyword>
<dbReference type="Pfam" id="PF13839">
    <property type="entry name" value="PC-Esterase"/>
    <property type="match status" value="1"/>
</dbReference>
<evidence type="ECO:0000256" key="3">
    <source>
        <dbReference type="ARBA" id="ARBA00022692"/>
    </source>
</evidence>
<evidence type="ECO:0000256" key="6">
    <source>
        <dbReference type="ARBA" id="ARBA00023136"/>
    </source>
</evidence>
<dbReference type="OMA" id="TAHWWNH"/>
<dbReference type="GO" id="GO:0016413">
    <property type="term" value="F:O-acetyltransferase activity"/>
    <property type="evidence" value="ECO:0000318"/>
    <property type="project" value="GO_Central"/>
</dbReference>
<dbReference type="Proteomes" id="UP000026915">
    <property type="component" value="Chromosome 1"/>
</dbReference>
<dbReference type="GO" id="GO:0016020">
    <property type="term" value="C:membrane"/>
    <property type="evidence" value="ECO:0007669"/>
    <property type="project" value="UniProtKB-SubCell"/>
</dbReference>
<dbReference type="Gramene" id="EOX95266">
    <property type="protein sequence ID" value="EOX95266"/>
    <property type="gene ID" value="TCM_004816"/>
</dbReference>
<feature type="compositionally biased region" description="Acidic residues" evidence="7">
    <location>
        <begin position="114"/>
        <end position="132"/>
    </location>
</feature>
<evidence type="ECO:0000256" key="7">
    <source>
        <dbReference type="SAM" id="MobiDB-lite"/>
    </source>
</evidence>
<evidence type="ECO:0000259" key="9">
    <source>
        <dbReference type="Pfam" id="PF13839"/>
    </source>
</evidence>
<dbReference type="InterPro" id="IPR029962">
    <property type="entry name" value="TBL"/>
</dbReference>
<dbReference type="STRING" id="3641.A0A061DT62"/>
<dbReference type="PANTHER" id="PTHR32285">
    <property type="entry name" value="PROTEIN TRICHOME BIREFRINGENCE-LIKE 9-RELATED"/>
    <property type="match status" value="1"/>
</dbReference>
<dbReference type="GO" id="GO:0005794">
    <property type="term" value="C:Golgi apparatus"/>
    <property type="evidence" value="ECO:0000318"/>
    <property type="project" value="GO_Central"/>
</dbReference>
<dbReference type="FunCoup" id="A0A061DT62">
    <property type="interactions" value="84"/>
</dbReference>
<comment type="subcellular location">
    <subcellularLocation>
        <location evidence="1">Membrane</location>
        <topology evidence="1">Single-pass membrane protein</topology>
    </subcellularLocation>
</comment>
<dbReference type="InterPro" id="IPR025846">
    <property type="entry name" value="TBL_N"/>
</dbReference>
<dbReference type="HOGENOM" id="CLU_020953_5_3_1"/>
<feature type="compositionally biased region" description="Basic and acidic residues" evidence="7">
    <location>
        <begin position="103"/>
        <end position="113"/>
    </location>
</feature>
<feature type="domain" description="Trichome birefringence-like C-terminal" evidence="9">
    <location>
        <begin position="255"/>
        <end position="532"/>
    </location>
</feature>
<dbReference type="InterPro" id="IPR026057">
    <property type="entry name" value="TBL_C"/>
</dbReference>
<name>A0A061DT62_THECC</name>
<comment type="similarity">
    <text evidence="2">Belongs to the PC-esterase family. TBL subfamily.</text>
</comment>
<accession>A0A061DT62</accession>
<proteinExistence type="inferred from homology"/>
<dbReference type="InParanoid" id="A0A061DT62"/>
<gene>
    <name evidence="11" type="ORF">TCM_004816</name>
</gene>
<dbReference type="AlphaFoldDB" id="A0A061DT62"/>
<evidence type="ECO:0000259" key="10">
    <source>
        <dbReference type="Pfam" id="PF14416"/>
    </source>
</evidence>
<evidence type="ECO:0000313" key="11">
    <source>
        <dbReference type="EMBL" id="EOX95266.1"/>
    </source>
</evidence>
<dbReference type="Pfam" id="PF14416">
    <property type="entry name" value="PMR5N"/>
    <property type="match status" value="1"/>
</dbReference>
<feature type="transmembrane region" description="Helical" evidence="8">
    <location>
        <begin position="12"/>
        <end position="36"/>
    </location>
</feature>
<evidence type="ECO:0000256" key="2">
    <source>
        <dbReference type="ARBA" id="ARBA00007727"/>
    </source>
</evidence>
<feature type="compositionally biased region" description="Basic and acidic residues" evidence="7">
    <location>
        <begin position="173"/>
        <end position="189"/>
    </location>
</feature>
<evidence type="ECO:0000313" key="12">
    <source>
        <dbReference type="Proteomes" id="UP000026915"/>
    </source>
</evidence>
<evidence type="ECO:0000256" key="4">
    <source>
        <dbReference type="ARBA" id="ARBA00022968"/>
    </source>
</evidence>
<protein>
    <submittedName>
        <fullName evidence="11">Trichome birefringence-like 6</fullName>
    </submittedName>
</protein>
<dbReference type="PANTHER" id="PTHR32285:SF19">
    <property type="entry name" value="PROTEIN TRICHOME BIREFRINGENCE-LIKE 6"/>
    <property type="match status" value="1"/>
</dbReference>
<evidence type="ECO:0000256" key="5">
    <source>
        <dbReference type="ARBA" id="ARBA00022989"/>
    </source>
</evidence>
<reference evidence="11 12" key="1">
    <citation type="journal article" date="2013" name="Genome Biol.">
        <title>The genome sequence of the most widely cultivated cacao type and its use to identify candidate genes regulating pod color.</title>
        <authorList>
            <person name="Motamayor J.C."/>
            <person name="Mockaitis K."/>
            <person name="Schmutz J."/>
            <person name="Haiminen N."/>
            <person name="Iii D.L."/>
            <person name="Cornejo O."/>
            <person name="Findley S.D."/>
            <person name="Zheng P."/>
            <person name="Utro F."/>
            <person name="Royaert S."/>
            <person name="Saski C."/>
            <person name="Jenkins J."/>
            <person name="Podicheti R."/>
            <person name="Zhao M."/>
            <person name="Scheffler B.E."/>
            <person name="Stack J.C."/>
            <person name="Feltus F.A."/>
            <person name="Mustiga G.M."/>
            <person name="Amores F."/>
            <person name="Phillips W."/>
            <person name="Marelli J.P."/>
            <person name="May G.D."/>
            <person name="Shapiro H."/>
            <person name="Ma J."/>
            <person name="Bustamante C.D."/>
            <person name="Schnell R.J."/>
            <person name="Main D."/>
            <person name="Gilbert D."/>
            <person name="Parida L."/>
            <person name="Kuhn D.N."/>
        </authorList>
    </citation>
    <scope>NUCLEOTIDE SEQUENCE [LARGE SCALE GENOMIC DNA]</scope>
    <source>
        <strain evidence="12">cv. Matina 1-6</strain>
    </source>
</reference>
<organism evidence="11 12">
    <name type="scientific">Theobroma cacao</name>
    <name type="common">Cacao</name>
    <name type="synonym">Cocoa</name>
    <dbReference type="NCBI Taxonomy" id="3641"/>
    <lineage>
        <taxon>Eukaryota</taxon>
        <taxon>Viridiplantae</taxon>
        <taxon>Streptophyta</taxon>
        <taxon>Embryophyta</taxon>
        <taxon>Tracheophyta</taxon>
        <taxon>Spermatophyta</taxon>
        <taxon>Magnoliopsida</taxon>
        <taxon>eudicotyledons</taxon>
        <taxon>Gunneridae</taxon>
        <taxon>Pentapetalae</taxon>
        <taxon>rosids</taxon>
        <taxon>malvids</taxon>
        <taxon>Malvales</taxon>
        <taxon>Malvaceae</taxon>
        <taxon>Byttnerioideae</taxon>
        <taxon>Theobroma</taxon>
    </lineage>
</organism>
<sequence length="549" mass="63082">MERQRSFSFKSTRFLVFSFTVSFSFIFLVFFFTWVVKSNPSVHQATHFQFNKSFVNLGGHKPVTVESLSSSISNDSAGTVKRSTVKDSPFVKPENASGSDKFSGLKEIQRQESESEVLEDGDSELEDPETDQEGAPGPSIEDIEVESSELTEKDEIRANSVDKLELPSSSENEEAKKTRVTSVDKNEVPSNGKIEEKKINSCDITRGKWVYDESYPLYTNGSCSFIDEGFNCDSNGRRDRHYMKWRWQPQDCDFPRFNAEKMLGLIRGKRLVFVGDSINRNQWESMLCMLMKAVRDPKKVYETHGRRITKEKGNYSFKFVDYKCTVEYYVSHFLVHESKARIGQKRKPTLRIDAIDHGSSRWRGADILVFNTAHWWSHYKTKAGINYYQEGNQVHPRLDVSTAFRRALMTWASWVDRHINPGKTQVFFRNSAPSHFRGGQWNSGGHCTEAAWPLNGTLGMNYPEKNKIVEEVILQMKTPVTLLNVTGLSAYRIDGHPSIYGKKPRNRYSSNIQDCSHWCLPGVPDTWNEILHFHLQSKQKHKSHSRFGL</sequence>
<keyword evidence="4" id="KW-0735">Signal-anchor</keyword>
<keyword evidence="12" id="KW-1185">Reference proteome</keyword>
<feature type="domain" description="Trichome birefringence-like N-terminal" evidence="10">
    <location>
        <begin position="201"/>
        <end position="253"/>
    </location>
</feature>
<dbReference type="eggNOG" id="ENOG502QQD3">
    <property type="taxonomic scope" value="Eukaryota"/>
</dbReference>
<feature type="region of interest" description="Disordered" evidence="7">
    <location>
        <begin position="71"/>
        <end position="189"/>
    </location>
</feature>
<dbReference type="EMBL" id="CM001879">
    <property type="protein sequence ID" value="EOX95266.1"/>
    <property type="molecule type" value="Genomic_DNA"/>
</dbReference>
<keyword evidence="5 8" id="KW-1133">Transmembrane helix</keyword>